<dbReference type="Pfam" id="PF01368">
    <property type="entry name" value="DHH"/>
    <property type="match status" value="1"/>
</dbReference>
<dbReference type="SUPFAM" id="SSF64182">
    <property type="entry name" value="DHH phosphoesterases"/>
    <property type="match status" value="2"/>
</dbReference>
<sequence>MKKWIKKPVLKESVNEMTKKYGIDAITASILIRRGITKSSDILYFLEDDKRFLHNPFEFSAMEDAVDRILQAQEEGEIVLIFGDRDVDGISSTTILYEQLKSMGIEVEWRLPGGNDGYGLSIEAVDEFYKKNGTLIITVDCGISNNAEIAHAAELGIDTIVLDHHNPPEQLPSPAIIVDQKCEDSQYPFHDISGAAIACKTAAALRFTKSELYKQEICLLTARKENEENVIECMKVRNLVKQEILVQKIVPLSVPFSKTKFLSFLTGQQIFVWDKSETMKILNETFGSSIEFNVLDLRNEVSKIFPQFSEKSLLDLKKASILAKYNETDGTQIETFFNIFVTYINTVTAKQFPKDSIQEEKDFQLAALAALADIMPLKDENRIIVRQGLKSINSGNARPGLIELLSKLKLLGTTVTSTKLSWNVVPVLNATGRLGQPELGMKLFLEEDPYKRDKIADEILEMNCKRKELGQKAWEIASKTAEESIKHYGGKLCVIIDKDINRGVSGILAGRLTSTYKIPSMAVTVVDGIAIGSMRSCRGFLLPPFLDKMSDIFINHGGHNLAAGFSFEESKMEEFKKRLEHLCKEIELNNDEESENIEIDAELPPQYLKPEILNIIDRFEPYGEENPELTFLSQGMKIQDGILMGKPDPVHLKLILDAGETKWPAIFFGEGERLHRDFDKGDFINILYQVQRNVFNGNVTPQMILSETQLTNK</sequence>
<dbReference type="GO" id="GO:0003676">
    <property type="term" value="F:nucleic acid binding"/>
    <property type="evidence" value="ECO:0007669"/>
    <property type="project" value="InterPro"/>
</dbReference>
<dbReference type="EMBL" id="FUXC01000001">
    <property type="protein sequence ID" value="SJZ40623.1"/>
    <property type="molecule type" value="Genomic_DNA"/>
</dbReference>
<dbReference type="InterPro" id="IPR003156">
    <property type="entry name" value="DHHA1_dom"/>
</dbReference>
<name>A0A1T4KE54_9SPIR</name>
<dbReference type="InterPro" id="IPR051673">
    <property type="entry name" value="SSDNA_exonuclease_RecJ"/>
</dbReference>
<evidence type="ECO:0000259" key="6">
    <source>
        <dbReference type="Pfam" id="PF01368"/>
    </source>
</evidence>
<evidence type="ECO:0000256" key="5">
    <source>
        <dbReference type="ARBA" id="ARBA00022839"/>
    </source>
</evidence>
<dbReference type="GO" id="GO:0008409">
    <property type="term" value="F:5'-3' exonuclease activity"/>
    <property type="evidence" value="ECO:0007669"/>
    <property type="project" value="InterPro"/>
</dbReference>
<protein>
    <recommendedName>
        <fullName evidence="2">Single-stranded-DNA-specific exonuclease RecJ</fullName>
    </recommendedName>
</protein>
<evidence type="ECO:0000256" key="1">
    <source>
        <dbReference type="ARBA" id="ARBA00005915"/>
    </source>
</evidence>
<dbReference type="STRING" id="225004.SAMN02745152_00107"/>
<keyword evidence="5 9" id="KW-0269">Exonuclease</keyword>
<keyword evidence="4" id="KW-0378">Hydrolase</keyword>
<dbReference type="InterPro" id="IPR038763">
    <property type="entry name" value="DHH_sf"/>
</dbReference>
<dbReference type="AlphaFoldDB" id="A0A1T4KE54"/>
<organism evidence="9 10">
    <name type="scientific">Treponema berlinense</name>
    <dbReference type="NCBI Taxonomy" id="225004"/>
    <lineage>
        <taxon>Bacteria</taxon>
        <taxon>Pseudomonadati</taxon>
        <taxon>Spirochaetota</taxon>
        <taxon>Spirochaetia</taxon>
        <taxon>Spirochaetales</taxon>
        <taxon>Treponemataceae</taxon>
        <taxon>Treponema</taxon>
    </lineage>
</organism>
<dbReference type="Gene3D" id="2.40.50.460">
    <property type="match status" value="1"/>
</dbReference>
<accession>A0A1T4KE54</accession>
<dbReference type="RefSeq" id="WP_078929785.1">
    <property type="nucleotide sequence ID" value="NZ_FUXC01000001.1"/>
</dbReference>
<dbReference type="PANTHER" id="PTHR30255">
    <property type="entry name" value="SINGLE-STRANDED-DNA-SPECIFIC EXONUCLEASE RECJ"/>
    <property type="match status" value="1"/>
</dbReference>
<dbReference type="GeneID" id="303366387"/>
<reference evidence="9 10" key="1">
    <citation type="submission" date="2017-02" db="EMBL/GenBank/DDBJ databases">
        <authorList>
            <person name="Peterson S.W."/>
        </authorList>
    </citation>
    <scope>NUCLEOTIDE SEQUENCE [LARGE SCALE GENOMIC DNA]</scope>
    <source>
        <strain evidence="9 10">ATCC BAA-909</strain>
    </source>
</reference>
<proteinExistence type="inferred from homology"/>
<feature type="domain" description="DDH" evidence="6">
    <location>
        <begin position="79"/>
        <end position="207"/>
    </location>
</feature>
<dbReference type="PANTHER" id="PTHR30255:SF2">
    <property type="entry name" value="SINGLE-STRANDED-DNA-SPECIFIC EXONUCLEASE RECJ"/>
    <property type="match status" value="1"/>
</dbReference>
<keyword evidence="10" id="KW-1185">Reference proteome</keyword>
<evidence type="ECO:0000256" key="3">
    <source>
        <dbReference type="ARBA" id="ARBA00022722"/>
    </source>
</evidence>
<dbReference type="InterPro" id="IPR001667">
    <property type="entry name" value="DDH_dom"/>
</dbReference>
<dbReference type="Gene3D" id="3.90.1640.30">
    <property type="match status" value="2"/>
</dbReference>
<dbReference type="InterPro" id="IPR004610">
    <property type="entry name" value="RecJ"/>
</dbReference>
<feature type="domain" description="DHHA1" evidence="7">
    <location>
        <begin position="491"/>
        <end position="585"/>
    </location>
</feature>
<evidence type="ECO:0000313" key="10">
    <source>
        <dbReference type="Proteomes" id="UP000190395"/>
    </source>
</evidence>
<feature type="domain" description="RecJ OB" evidence="8">
    <location>
        <begin position="599"/>
        <end position="706"/>
    </location>
</feature>
<dbReference type="Pfam" id="PF17768">
    <property type="entry name" value="RecJ_OB"/>
    <property type="match status" value="1"/>
</dbReference>
<keyword evidence="3" id="KW-0540">Nuclease</keyword>
<evidence type="ECO:0000259" key="8">
    <source>
        <dbReference type="Pfam" id="PF17768"/>
    </source>
</evidence>
<dbReference type="GO" id="GO:0006281">
    <property type="term" value="P:DNA repair"/>
    <property type="evidence" value="ECO:0007669"/>
    <property type="project" value="InterPro"/>
</dbReference>
<gene>
    <name evidence="9" type="ORF">SAMN02745152_00107</name>
</gene>
<comment type="similarity">
    <text evidence="1">Belongs to the RecJ family.</text>
</comment>
<dbReference type="Pfam" id="PF02272">
    <property type="entry name" value="DHHA1"/>
    <property type="match status" value="1"/>
</dbReference>
<evidence type="ECO:0000313" key="9">
    <source>
        <dbReference type="EMBL" id="SJZ40623.1"/>
    </source>
</evidence>
<dbReference type="InterPro" id="IPR041122">
    <property type="entry name" value="RecJ_OB"/>
</dbReference>
<dbReference type="NCBIfam" id="TIGR00644">
    <property type="entry name" value="recJ"/>
    <property type="match status" value="1"/>
</dbReference>
<evidence type="ECO:0000259" key="7">
    <source>
        <dbReference type="Pfam" id="PF02272"/>
    </source>
</evidence>
<evidence type="ECO:0000256" key="4">
    <source>
        <dbReference type="ARBA" id="ARBA00022801"/>
    </source>
</evidence>
<evidence type="ECO:0000256" key="2">
    <source>
        <dbReference type="ARBA" id="ARBA00019841"/>
    </source>
</evidence>
<dbReference type="OrthoDB" id="9809852at2"/>
<dbReference type="GO" id="GO:0006310">
    <property type="term" value="P:DNA recombination"/>
    <property type="evidence" value="ECO:0007669"/>
    <property type="project" value="InterPro"/>
</dbReference>
<dbReference type="Proteomes" id="UP000190395">
    <property type="component" value="Unassembled WGS sequence"/>
</dbReference>